<name>A0A7W9AQB8_9SPHN</name>
<dbReference type="RefSeq" id="WP_184027496.1">
    <property type="nucleotide sequence ID" value="NZ_JACIJJ010000002.1"/>
</dbReference>
<dbReference type="SUPFAM" id="SSF54427">
    <property type="entry name" value="NTF2-like"/>
    <property type="match status" value="1"/>
</dbReference>
<keyword evidence="3" id="KW-1185">Reference proteome</keyword>
<evidence type="ECO:0000313" key="2">
    <source>
        <dbReference type="EMBL" id="MBB5698618.1"/>
    </source>
</evidence>
<comment type="caution">
    <text evidence="2">The sequence shown here is derived from an EMBL/GenBank/DDBJ whole genome shotgun (WGS) entry which is preliminary data.</text>
</comment>
<dbReference type="CDD" id="cd00531">
    <property type="entry name" value="NTF2_like"/>
    <property type="match status" value="1"/>
</dbReference>
<evidence type="ECO:0000313" key="3">
    <source>
        <dbReference type="Proteomes" id="UP000557739"/>
    </source>
</evidence>
<dbReference type="EMBL" id="JACIJJ010000002">
    <property type="protein sequence ID" value="MBB5698618.1"/>
    <property type="molecule type" value="Genomic_DNA"/>
</dbReference>
<protein>
    <recommendedName>
        <fullName evidence="1">SnoaL-like domain-containing protein</fullName>
    </recommendedName>
</protein>
<gene>
    <name evidence="2" type="ORF">FHR19_001963</name>
</gene>
<sequence>MDTSLEATVRELADRQQIEAALLRYCRGVDRRDKALMLSAYHPDAIDDHGVVVLEAEAFCDWAIEFHDTHNGVTHHAISNLTIDLDGDTAHSECYYTYMGTVPGGPTQLCFGRYVDRHERREGRWAIAARLCFNESVNEISPATLPEDYRRLLTSNGPQTLDRNDASYWRPLTIDPARRG</sequence>
<organism evidence="2 3">
    <name type="scientific">Sphingomonas yantingensis</name>
    <dbReference type="NCBI Taxonomy" id="1241761"/>
    <lineage>
        <taxon>Bacteria</taxon>
        <taxon>Pseudomonadati</taxon>
        <taxon>Pseudomonadota</taxon>
        <taxon>Alphaproteobacteria</taxon>
        <taxon>Sphingomonadales</taxon>
        <taxon>Sphingomonadaceae</taxon>
        <taxon>Sphingomonas</taxon>
    </lineage>
</organism>
<dbReference type="Gene3D" id="3.10.450.50">
    <property type="match status" value="1"/>
</dbReference>
<evidence type="ECO:0000259" key="1">
    <source>
        <dbReference type="Pfam" id="PF13577"/>
    </source>
</evidence>
<reference evidence="2 3" key="1">
    <citation type="submission" date="2020-08" db="EMBL/GenBank/DDBJ databases">
        <title>Genomic Encyclopedia of Type Strains, Phase IV (KMG-IV): sequencing the most valuable type-strain genomes for metagenomic binning, comparative biology and taxonomic classification.</title>
        <authorList>
            <person name="Goeker M."/>
        </authorList>
    </citation>
    <scope>NUCLEOTIDE SEQUENCE [LARGE SCALE GENOMIC DNA]</scope>
    <source>
        <strain evidence="2 3">DSM 27244</strain>
    </source>
</reference>
<proteinExistence type="predicted"/>
<feature type="domain" description="SnoaL-like" evidence="1">
    <location>
        <begin position="10"/>
        <end position="130"/>
    </location>
</feature>
<dbReference type="Pfam" id="PF13577">
    <property type="entry name" value="SnoaL_4"/>
    <property type="match status" value="1"/>
</dbReference>
<accession>A0A7W9AQB8</accession>
<dbReference type="InterPro" id="IPR037401">
    <property type="entry name" value="SnoaL-like"/>
</dbReference>
<dbReference type="InterPro" id="IPR032710">
    <property type="entry name" value="NTF2-like_dom_sf"/>
</dbReference>
<dbReference type="AlphaFoldDB" id="A0A7W9AQB8"/>
<dbReference type="Proteomes" id="UP000557739">
    <property type="component" value="Unassembled WGS sequence"/>
</dbReference>